<evidence type="ECO:0000313" key="2">
    <source>
        <dbReference type="EMBL" id="CAA9434325.1"/>
    </source>
</evidence>
<proteinExistence type="predicted"/>
<reference evidence="2" key="1">
    <citation type="submission" date="2020-02" db="EMBL/GenBank/DDBJ databases">
        <authorList>
            <person name="Meier V. D."/>
        </authorList>
    </citation>
    <scope>NUCLEOTIDE SEQUENCE</scope>
    <source>
        <strain evidence="2">AVDCRST_MAG01</strain>
    </source>
</reference>
<feature type="non-terminal residue" evidence="2">
    <location>
        <position position="1"/>
    </location>
</feature>
<evidence type="ECO:0000256" key="1">
    <source>
        <dbReference type="SAM" id="MobiDB-lite"/>
    </source>
</evidence>
<dbReference type="AlphaFoldDB" id="A0A6J4Q9P3"/>
<accession>A0A6J4Q9P3</accession>
<gene>
    <name evidence="2" type="ORF">AVDCRST_MAG01-01-3164</name>
</gene>
<feature type="compositionally biased region" description="Basic residues" evidence="1">
    <location>
        <begin position="37"/>
        <end position="47"/>
    </location>
</feature>
<sequence>ARGDPRPRRGPARRKGAGRRRAREGGEGPLRDDEARNRKRQQRRNRV</sequence>
<dbReference type="EMBL" id="CADCUW010000412">
    <property type="protein sequence ID" value="CAA9434325.1"/>
    <property type="molecule type" value="Genomic_DNA"/>
</dbReference>
<feature type="compositionally biased region" description="Basic and acidic residues" evidence="1">
    <location>
        <begin position="23"/>
        <end position="36"/>
    </location>
</feature>
<name>A0A6J4Q9P3_9ACTN</name>
<organism evidence="2">
    <name type="scientific">uncultured Rubrobacteraceae bacterium</name>
    <dbReference type="NCBI Taxonomy" id="349277"/>
    <lineage>
        <taxon>Bacteria</taxon>
        <taxon>Bacillati</taxon>
        <taxon>Actinomycetota</taxon>
        <taxon>Rubrobacteria</taxon>
        <taxon>Rubrobacterales</taxon>
        <taxon>Rubrobacteraceae</taxon>
        <taxon>environmental samples</taxon>
    </lineage>
</organism>
<protein>
    <submittedName>
        <fullName evidence="2">Uncharacterized protein</fullName>
    </submittedName>
</protein>
<feature type="region of interest" description="Disordered" evidence="1">
    <location>
        <begin position="1"/>
        <end position="47"/>
    </location>
</feature>
<feature type="compositionally biased region" description="Basic residues" evidence="1">
    <location>
        <begin position="8"/>
        <end position="22"/>
    </location>
</feature>
<feature type="non-terminal residue" evidence="2">
    <location>
        <position position="47"/>
    </location>
</feature>